<organism evidence="9 10">
    <name type="scientific">Geobacillus subterraneus</name>
    <dbReference type="NCBI Taxonomy" id="129338"/>
    <lineage>
        <taxon>Bacteria</taxon>
        <taxon>Bacillati</taxon>
        <taxon>Bacillota</taxon>
        <taxon>Bacilli</taxon>
        <taxon>Bacillales</taxon>
        <taxon>Anoxybacillaceae</taxon>
        <taxon>Geobacillus</taxon>
    </lineage>
</organism>
<dbReference type="SUPFAM" id="SSF75620">
    <property type="entry name" value="Release factor"/>
    <property type="match status" value="1"/>
</dbReference>
<feature type="modified residue" description="N5-methylglutamine" evidence="6">
    <location>
        <position position="224"/>
    </location>
</feature>
<evidence type="ECO:0000259" key="8">
    <source>
        <dbReference type="PROSITE" id="PS00745"/>
    </source>
</evidence>
<dbReference type="Pfam" id="PF00472">
    <property type="entry name" value="RF-1"/>
    <property type="match status" value="1"/>
</dbReference>
<keyword evidence="7" id="KW-0175">Coiled coil</keyword>
<evidence type="ECO:0000256" key="4">
    <source>
        <dbReference type="ARBA" id="ARBA00022481"/>
    </source>
</evidence>
<evidence type="ECO:0000313" key="10">
    <source>
        <dbReference type="Proteomes" id="UP000501421"/>
    </source>
</evidence>
<proteinExistence type="inferred from homology"/>
<keyword evidence="10" id="KW-1185">Reference proteome</keyword>
<dbReference type="HAMAP" id="MF_00094">
    <property type="entry name" value="Rel_fac_2"/>
    <property type="match status" value="1"/>
</dbReference>
<reference evidence="10" key="1">
    <citation type="journal article" date="2020" name="Microbiol. Resour. Announc.">
        <title>Complete Genome Sequence of Geobacillus sp. Strain E55-1, Isolated from Mine Geyser in Japan.</title>
        <authorList>
            <person name="Miyazaki K."/>
            <person name="Hase E."/>
            <person name="Tokito N."/>
        </authorList>
    </citation>
    <scope>NUCLEOTIDE SEQUENCE [LARGE SCALE GENOMIC DNA]</scope>
    <source>
        <strain evidence="10">E55-1</strain>
    </source>
</reference>
<evidence type="ECO:0000256" key="7">
    <source>
        <dbReference type="SAM" id="Coils"/>
    </source>
</evidence>
<dbReference type="NCBIfam" id="TIGR00020">
    <property type="entry name" value="prfB"/>
    <property type="match status" value="1"/>
</dbReference>
<dbReference type="InterPro" id="IPR000352">
    <property type="entry name" value="Pep_chain_release_fac_I"/>
</dbReference>
<dbReference type="Proteomes" id="UP000501421">
    <property type="component" value="Chromosome"/>
</dbReference>
<gene>
    <name evidence="6 9" type="primary">prfB</name>
    <name evidence="9" type="ORF">GsuE55_24390</name>
</gene>
<dbReference type="AlphaFoldDB" id="A0A679FV79"/>
<keyword evidence="5 6" id="KW-0648">Protein biosynthesis</keyword>
<protein>
    <recommendedName>
        <fullName evidence="3 6">Peptide chain release factor 2</fullName>
        <shortName evidence="6">RF-2</shortName>
    </recommendedName>
</protein>
<comment type="function">
    <text evidence="1 6">Peptide chain release factor 2 directs the termination of translation in response to the peptide chain termination codons UGA and UAA.</text>
</comment>
<evidence type="ECO:0000256" key="3">
    <source>
        <dbReference type="ARBA" id="ARBA00019192"/>
    </source>
</evidence>
<dbReference type="SMART" id="SM00937">
    <property type="entry name" value="PCRF"/>
    <property type="match status" value="1"/>
</dbReference>
<evidence type="ECO:0000256" key="6">
    <source>
        <dbReference type="HAMAP-Rule" id="MF_00094"/>
    </source>
</evidence>
<sequence>MKRERIRELEEQMAAPGFWDDQKAAQAVIAEVNGLKDLVGEFESLQERFDNLEVTYELLKEEPDEELQAELVEEAKTLTKDFSEFELQLLLNESYDQNNAILELHPGAGGTESQDWASMLLRMYTRWAEKKGFKVETLDYLPGEEAGIKSVTLLIKGRNAYGYLKAEKGVHRLVRISPFDASGRRHTSFVSCEVVPEMDENIEIEIRPDELKIDTYRSSGAGGQHVNTTDSAVRITHLPTGIVVTCQSERSQIQNREKALNMLKAKLYQKKLEEQQAELAELRGEQKEIGWGNQIRSYVFHPYSLVKDHRTNVEVGNVQAVMDGEIDVFIDAYLRAKLK</sequence>
<comment type="PTM">
    <text evidence="6">Methylated by PrmC. Methylation increases the termination efficiency of RF2.</text>
</comment>
<dbReference type="InterPro" id="IPR005139">
    <property type="entry name" value="PCRF"/>
</dbReference>
<dbReference type="GO" id="GO:0016149">
    <property type="term" value="F:translation release factor activity, codon specific"/>
    <property type="evidence" value="ECO:0007669"/>
    <property type="project" value="UniProtKB-UniRule"/>
</dbReference>
<feature type="coiled-coil region" evidence="7">
    <location>
        <begin position="35"/>
        <end position="62"/>
    </location>
</feature>
<dbReference type="Gene3D" id="1.20.58.410">
    <property type="entry name" value="Release factor"/>
    <property type="match status" value="1"/>
</dbReference>
<dbReference type="PROSITE" id="PS00745">
    <property type="entry name" value="RF_PROK_I"/>
    <property type="match status" value="1"/>
</dbReference>
<dbReference type="EMBL" id="AP022557">
    <property type="protein sequence ID" value="BBW97606.1"/>
    <property type="molecule type" value="Genomic_DNA"/>
</dbReference>
<dbReference type="PANTHER" id="PTHR43116:SF3">
    <property type="entry name" value="CLASS I PEPTIDE CHAIN RELEASE FACTOR"/>
    <property type="match status" value="1"/>
</dbReference>
<keyword evidence="4 6" id="KW-0488">Methylation</keyword>
<feature type="domain" description="Prokaryotic-type class I peptide chain release factors" evidence="8">
    <location>
        <begin position="217"/>
        <end position="233"/>
    </location>
</feature>
<evidence type="ECO:0000256" key="1">
    <source>
        <dbReference type="ARBA" id="ARBA00002613"/>
    </source>
</evidence>
<comment type="subcellular location">
    <subcellularLocation>
        <location evidence="6">Cytoplasm</location>
    </subcellularLocation>
</comment>
<accession>A0A679FV79</accession>
<keyword evidence="6" id="KW-0963">Cytoplasm</keyword>
<evidence type="ECO:0000256" key="2">
    <source>
        <dbReference type="ARBA" id="ARBA00010835"/>
    </source>
</evidence>
<dbReference type="GO" id="GO:0005737">
    <property type="term" value="C:cytoplasm"/>
    <property type="evidence" value="ECO:0007669"/>
    <property type="project" value="UniProtKB-SubCell"/>
</dbReference>
<name>A0A679FV79_9BACL</name>
<dbReference type="Gene3D" id="3.30.70.1660">
    <property type="match status" value="1"/>
</dbReference>
<evidence type="ECO:0000313" key="9">
    <source>
        <dbReference type="EMBL" id="BBW97606.1"/>
    </source>
</evidence>
<comment type="similarity">
    <text evidence="2 6">Belongs to the prokaryotic/mitochondrial release factor family.</text>
</comment>
<dbReference type="InterPro" id="IPR045853">
    <property type="entry name" value="Pep_chain_release_fac_I_sf"/>
</dbReference>
<dbReference type="Gene3D" id="3.30.160.20">
    <property type="match status" value="1"/>
</dbReference>
<evidence type="ECO:0000256" key="5">
    <source>
        <dbReference type="ARBA" id="ARBA00022917"/>
    </source>
</evidence>
<dbReference type="Pfam" id="PF03462">
    <property type="entry name" value="PCRF"/>
    <property type="match status" value="1"/>
</dbReference>
<dbReference type="PANTHER" id="PTHR43116">
    <property type="entry name" value="PEPTIDE CHAIN RELEASE FACTOR 2"/>
    <property type="match status" value="1"/>
</dbReference>
<dbReference type="FunFam" id="3.30.160.20:FF:000010">
    <property type="entry name" value="Peptide chain release factor 2"/>
    <property type="match status" value="1"/>
</dbReference>
<dbReference type="InterPro" id="IPR004374">
    <property type="entry name" value="PrfB"/>
</dbReference>